<dbReference type="EnsemblMetazoa" id="AMAM015275-RA">
    <property type="protein sequence ID" value="AMAM015275-PA"/>
    <property type="gene ID" value="AMAM015275"/>
</dbReference>
<evidence type="ECO:0000256" key="1">
    <source>
        <dbReference type="SAM" id="SignalP"/>
    </source>
</evidence>
<feature type="chain" id="PRO_5008136259" evidence="1">
    <location>
        <begin position="23"/>
        <end position="116"/>
    </location>
</feature>
<evidence type="ECO:0000313" key="3">
    <source>
        <dbReference type="Proteomes" id="UP000075901"/>
    </source>
</evidence>
<feature type="signal peptide" evidence="1">
    <location>
        <begin position="1"/>
        <end position="22"/>
    </location>
</feature>
<dbReference type="VEuPathDB" id="VectorBase:AMAM015275"/>
<reference evidence="2" key="2">
    <citation type="submission" date="2020-05" db="UniProtKB">
        <authorList>
            <consortium name="EnsemblMetazoa"/>
        </authorList>
    </citation>
    <scope>IDENTIFICATION</scope>
    <source>
        <strain evidence="2">maculatus3</strain>
    </source>
</reference>
<keyword evidence="3" id="KW-1185">Reference proteome</keyword>
<dbReference type="Proteomes" id="UP000075901">
    <property type="component" value="Unassembled WGS sequence"/>
</dbReference>
<keyword evidence="1" id="KW-0732">Signal</keyword>
<proteinExistence type="predicted"/>
<sequence length="116" mass="12357">MDRAACIVVLSLLFVMGAPVNSEIPLIPSVANSQLVCYSCNSCELNSLGAVICGNPSTGGGSGVGPTLPTSPQPTVPTWTTPSPQVTWYPPLTSTVTPWGRSTGYVCYRIQRYRMY</sequence>
<name>A0A182SX88_9DIPT</name>
<accession>A0A182SX88</accession>
<organism evidence="2 3">
    <name type="scientific">Anopheles maculatus</name>
    <dbReference type="NCBI Taxonomy" id="74869"/>
    <lineage>
        <taxon>Eukaryota</taxon>
        <taxon>Metazoa</taxon>
        <taxon>Ecdysozoa</taxon>
        <taxon>Arthropoda</taxon>
        <taxon>Hexapoda</taxon>
        <taxon>Insecta</taxon>
        <taxon>Pterygota</taxon>
        <taxon>Neoptera</taxon>
        <taxon>Endopterygota</taxon>
        <taxon>Diptera</taxon>
        <taxon>Nematocera</taxon>
        <taxon>Culicoidea</taxon>
        <taxon>Culicidae</taxon>
        <taxon>Anophelinae</taxon>
        <taxon>Anopheles</taxon>
        <taxon>Anopheles maculatus group</taxon>
    </lineage>
</organism>
<dbReference type="AlphaFoldDB" id="A0A182SX88"/>
<protein>
    <submittedName>
        <fullName evidence="2">Uncharacterized protein</fullName>
    </submittedName>
</protein>
<evidence type="ECO:0000313" key="2">
    <source>
        <dbReference type="EnsemblMetazoa" id="AMAM015275-PA"/>
    </source>
</evidence>
<reference evidence="3" key="1">
    <citation type="submission" date="2013-09" db="EMBL/GenBank/DDBJ databases">
        <title>The Genome Sequence of Anopheles maculatus species B.</title>
        <authorList>
            <consortium name="The Broad Institute Genomics Platform"/>
            <person name="Neafsey D.E."/>
            <person name="Besansky N."/>
            <person name="Howell P."/>
            <person name="Walton C."/>
            <person name="Young S.K."/>
            <person name="Zeng Q."/>
            <person name="Gargeya S."/>
            <person name="Fitzgerald M."/>
            <person name="Haas B."/>
            <person name="Abouelleil A."/>
            <person name="Allen A.W."/>
            <person name="Alvarado L."/>
            <person name="Arachchi H.M."/>
            <person name="Berlin A.M."/>
            <person name="Chapman S.B."/>
            <person name="Gainer-Dewar J."/>
            <person name="Goldberg J."/>
            <person name="Griggs A."/>
            <person name="Gujja S."/>
            <person name="Hansen M."/>
            <person name="Howarth C."/>
            <person name="Imamovic A."/>
            <person name="Ireland A."/>
            <person name="Larimer J."/>
            <person name="McCowan C."/>
            <person name="Murphy C."/>
            <person name="Pearson M."/>
            <person name="Poon T.W."/>
            <person name="Priest M."/>
            <person name="Roberts A."/>
            <person name="Saif S."/>
            <person name="Shea T."/>
            <person name="Sisk P."/>
            <person name="Sykes S."/>
            <person name="Wortman J."/>
            <person name="Nusbaum C."/>
            <person name="Birren B."/>
        </authorList>
    </citation>
    <scope>NUCLEOTIDE SEQUENCE [LARGE SCALE GENOMIC DNA]</scope>
    <source>
        <strain evidence="3">maculatus3</strain>
    </source>
</reference>